<dbReference type="EMBL" id="AFZG01000015">
    <property type="protein sequence ID" value="EHL19787.1"/>
    <property type="molecule type" value="Genomic_DNA"/>
</dbReference>
<evidence type="ECO:0000313" key="1">
    <source>
        <dbReference type="EMBL" id="EHL19787.1"/>
    </source>
</evidence>
<comment type="caution">
    <text evidence="1">The sequence shown here is derived from an EMBL/GenBank/DDBJ whole genome shotgun (WGS) entry which is preliminary data.</text>
</comment>
<name>G9XBD6_9FIRM</name>
<reference evidence="1 2" key="1">
    <citation type="submission" date="2011-08" db="EMBL/GenBank/DDBJ databases">
        <title>The Genome Sequence of Eubacteriaceae bacterium CM5.</title>
        <authorList>
            <consortium name="The Broad Institute Genome Sequencing Platform"/>
            <person name="Earl A."/>
            <person name="Ward D."/>
            <person name="Feldgarden M."/>
            <person name="Gevers D."/>
            <person name="Sizova M."/>
            <person name="Hazen A."/>
            <person name="Epstein S."/>
            <person name="Young S.K."/>
            <person name="Zeng Q."/>
            <person name="Gargeya S."/>
            <person name="Fitzgerald M."/>
            <person name="Haas B."/>
            <person name="Abouelleil A."/>
            <person name="Alvarado L."/>
            <person name="Arachchi H.M."/>
            <person name="Berlin A."/>
            <person name="Brown A."/>
            <person name="Chapman S.B."/>
            <person name="Chen Z."/>
            <person name="Dunbar C."/>
            <person name="Freedman E."/>
            <person name="Gearin G."/>
            <person name="Gellesch M."/>
            <person name="Goldberg J."/>
            <person name="Griggs A."/>
            <person name="Gujja S."/>
            <person name="Heiman D."/>
            <person name="Howarth C."/>
            <person name="Larson L."/>
            <person name="Lui A."/>
            <person name="MacDonald P.J.P."/>
            <person name="Montmayeur A."/>
            <person name="Murphy C."/>
            <person name="Neiman D."/>
            <person name="Pearson M."/>
            <person name="Priest M."/>
            <person name="Roberts A."/>
            <person name="Saif S."/>
            <person name="Shea T."/>
            <person name="Shenoy N."/>
            <person name="Sisk P."/>
            <person name="Stolte C."/>
            <person name="Sykes S."/>
            <person name="Wortman J."/>
            <person name="Nusbaum C."/>
            <person name="Birren B."/>
        </authorList>
    </citation>
    <scope>NUCLEOTIDE SEQUENCE [LARGE SCALE GENOMIC DNA]</scope>
    <source>
        <strain evidence="1 2">CM5</strain>
    </source>
</reference>
<dbReference type="AlphaFoldDB" id="G9XBD6"/>
<organism evidence="1 2">
    <name type="scientific">Peptoanaerobacter stomatis</name>
    <dbReference type="NCBI Taxonomy" id="796937"/>
    <lineage>
        <taxon>Bacteria</taxon>
        <taxon>Bacillati</taxon>
        <taxon>Bacillota</taxon>
        <taxon>Clostridia</taxon>
        <taxon>Peptostreptococcales</taxon>
        <taxon>Filifactoraceae</taxon>
        <taxon>Peptoanaerobacter</taxon>
    </lineage>
</organism>
<dbReference type="PATRIC" id="fig|796940.3.peg.586"/>
<dbReference type="RefSeq" id="WP_009529306.1">
    <property type="nucleotide sequence ID" value="NZ_JBQMYZ010000057.1"/>
</dbReference>
<dbReference type="HOGENOM" id="CLU_2194472_0_0_9"/>
<accession>G9XBD6</accession>
<gene>
    <name evidence="1" type="ORF">HMPREF9628_01303</name>
</gene>
<proteinExistence type="predicted"/>
<sequence length="108" mass="12447">MKEEFKQRVINKLQADLPDTPISKIIDMIQRAEEYFLWATNRKTVPSSAFYLLVDMAKSLDDITMSSEKVKSVKAGDTTVEYKDGKESYDILKQFKASLNAYKKVKML</sequence>
<evidence type="ECO:0000313" key="2">
    <source>
        <dbReference type="Proteomes" id="UP000003379"/>
    </source>
</evidence>
<dbReference type="Proteomes" id="UP000003379">
    <property type="component" value="Unassembled WGS sequence"/>
</dbReference>
<protein>
    <submittedName>
        <fullName evidence="1">Uncharacterized protein</fullName>
    </submittedName>
</protein>